<evidence type="ECO:0000256" key="1">
    <source>
        <dbReference type="SAM" id="SignalP"/>
    </source>
</evidence>
<proteinExistence type="predicted"/>
<sequence>MKSIAKSTAFVATFALSVTVGISDLQAAPENCPTITLLNVNGEQVELPADTAAQVTILQQYGARYARLIDLILEENAKPAWTFLEDCSPQGADVLATTE</sequence>
<dbReference type="Proteomes" id="UP000199340">
    <property type="component" value="Unassembled WGS sequence"/>
</dbReference>
<reference evidence="2 3" key="1">
    <citation type="submission" date="2016-10" db="EMBL/GenBank/DDBJ databases">
        <authorList>
            <person name="de Groot N.N."/>
        </authorList>
    </citation>
    <scope>NUCLEOTIDE SEQUENCE [LARGE SCALE GENOMIC DNA]</scope>
    <source>
        <strain evidence="2 3">DSM 28010</strain>
    </source>
</reference>
<protein>
    <submittedName>
        <fullName evidence="2">Uncharacterized protein</fullName>
    </submittedName>
</protein>
<evidence type="ECO:0000313" key="3">
    <source>
        <dbReference type="Proteomes" id="UP000199340"/>
    </source>
</evidence>
<keyword evidence="3" id="KW-1185">Reference proteome</keyword>
<organism evidence="2 3">
    <name type="scientific">Lutimaribacter saemankumensis</name>
    <dbReference type="NCBI Taxonomy" id="490829"/>
    <lineage>
        <taxon>Bacteria</taxon>
        <taxon>Pseudomonadati</taxon>
        <taxon>Pseudomonadota</taxon>
        <taxon>Alphaproteobacteria</taxon>
        <taxon>Rhodobacterales</taxon>
        <taxon>Roseobacteraceae</taxon>
        <taxon>Lutimaribacter</taxon>
    </lineage>
</organism>
<dbReference type="OrthoDB" id="7860783at2"/>
<evidence type="ECO:0000313" key="2">
    <source>
        <dbReference type="EMBL" id="SDJ36279.1"/>
    </source>
</evidence>
<feature type="chain" id="PRO_5011643971" evidence="1">
    <location>
        <begin position="28"/>
        <end position="99"/>
    </location>
</feature>
<feature type="signal peptide" evidence="1">
    <location>
        <begin position="1"/>
        <end position="27"/>
    </location>
</feature>
<dbReference type="EMBL" id="FNEB01000016">
    <property type="protein sequence ID" value="SDJ36279.1"/>
    <property type="molecule type" value="Genomic_DNA"/>
</dbReference>
<keyword evidence="1" id="KW-0732">Signal</keyword>
<dbReference type="AlphaFoldDB" id="A0A1G8T3S6"/>
<gene>
    <name evidence="2" type="ORF">SAMN05421850_11615</name>
</gene>
<accession>A0A1G8T3S6</accession>
<dbReference type="RefSeq" id="WP_139170576.1">
    <property type="nucleotide sequence ID" value="NZ_FNEB01000016.1"/>
</dbReference>
<name>A0A1G8T3S6_9RHOB</name>